<dbReference type="GO" id="GO:0003824">
    <property type="term" value="F:catalytic activity"/>
    <property type="evidence" value="ECO:0007669"/>
    <property type="project" value="InterPro"/>
</dbReference>
<dbReference type="GO" id="GO:0030151">
    <property type="term" value="F:molybdenum ion binding"/>
    <property type="evidence" value="ECO:0007669"/>
    <property type="project" value="InterPro"/>
</dbReference>
<keyword evidence="3" id="KW-1185">Reference proteome</keyword>
<dbReference type="PANTHER" id="PTHR36930">
    <property type="entry name" value="METAL-SULFUR CLUSTER BIOSYNTHESIS PROTEINS YUAD-RELATED"/>
    <property type="match status" value="1"/>
</dbReference>
<gene>
    <name evidence="2" type="ORF">GCM10010989_19970</name>
</gene>
<dbReference type="Gene3D" id="2.40.33.20">
    <property type="entry name" value="PK beta-barrel domain-like"/>
    <property type="match status" value="1"/>
</dbReference>
<dbReference type="PROSITE" id="PS51340">
    <property type="entry name" value="MOSC"/>
    <property type="match status" value="1"/>
</dbReference>
<dbReference type="RefSeq" id="WP_066762098.1">
    <property type="nucleotide sequence ID" value="NZ_BMIO01000006.1"/>
</dbReference>
<dbReference type="AlphaFoldDB" id="A0A917DKE5"/>
<dbReference type="InterPro" id="IPR011037">
    <property type="entry name" value="Pyrv_Knase-like_insert_dom_sf"/>
</dbReference>
<accession>A0A917DKE5</accession>
<dbReference type="EMBL" id="BMIO01000006">
    <property type="protein sequence ID" value="GGD45806.1"/>
    <property type="molecule type" value="Genomic_DNA"/>
</dbReference>
<dbReference type="GO" id="GO:0030170">
    <property type="term" value="F:pyridoxal phosphate binding"/>
    <property type="evidence" value="ECO:0007669"/>
    <property type="project" value="InterPro"/>
</dbReference>
<evidence type="ECO:0000313" key="2">
    <source>
        <dbReference type="EMBL" id="GGD45806.1"/>
    </source>
</evidence>
<reference evidence="2 3" key="1">
    <citation type="journal article" date="2014" name="Int. J. Syst. Evol. Microbiol.">
        <title>Complete genome sequence of Corynebacterium casei LMG S-19264T (=DSM 44701T), isolated from a smear-ripened cheese.</title>
        <authorList>
            <consortium name="US DOE Joint Genome Institute (JGI-PGF)"/>
            <person name="Walter F."/>
            <person name="Albersmeier A."/>
            <person name="Kalinowski J."/>
            <person name="Ruckert C."/>
        </authorList>
    </citation>
    <scope>NUCLEOTIDE SEQUENCE [LARGE SCALE GENOMIC DNA]</scope>
    <source>
        <strain evidence="2 3">CGMCC 1.15358</strain>
    </source>
</reference>
<dbReference type="Pfam" id="PF03473">
    <property type="entry name" value="MOSC"/>
    <property type="match status" value="1"/>
</dbReference>
<dbReference type="PANTHER" id="PTHR36930:SF1">
    <property type="entry name" value="MOSC DOMAIN-CONTAINING PROTEIN"/>
    <property type="match status" value="1"/>
</dbReference>
<proteinExistence type="predicted"/>
<dbReference type="OrthoDB" id="1550913at2"/>
<name>A0A917DKE5_9SPHN</name>
<dbReference type="InterPro" id="IPR005302">
    <property type="entry name" value="MoCF_Sase_C"/>
</dbReference>
<dbReference type="InterPro" id="IPR052716">
    <property type="entry name" value="MOSC_domain"/>
</dbReference>
<sequence length="157" mass="16966">MGATGRLGGIARHDRPRGPMELVDEVKVTVREGIAGDFRGALKPDGPRKRQVSLISAEDWAAAMADLGLDAGAIPWQERRANLLVEGLTLPREQGARIRIGGDVVIEVVQECDPCSRMEEIHAGLKAALTPEWRGGVLGRVLEEGTIRAGDTIRIEE</sequence>
<dbReference type="Proteomes" id="UP000598997">
    <property type="component" value="Unassembled WGS sequence"/>
</dbReference>
<evidence type="ECO:0000313" key="3">
    <source>
        <dbReference type="Proteomes" id="UP000598997"/>
    </source>
</evidence>
<feature type="domain" description="MOSC" evidence="1">
    <location>
        <begin position="20"/>
        <end position="156"/>
    </location>
</feature>
<protein>
    <submittedName>
        <fullName evidence="2">Molybdenum cofactor biosysynthesis protein</fullName>
    </submittedName>
</protein>
<comment type="caution">
    <text evidence="2">The sequence shown here is derived from an EMBL/GenBank/DDBJ whole genome shotgun (WGS) entry which is preliminary data.</text>
</comment>
<evidence type="ECO:0000259" key="1">
    <source>
        <dbReference type="PROSITE" id="PS51340"/>
    </source>
</evidence>
<organism evidence="2 3">
    <name type="scientific">Croceicoccus pelagius</name>
    <dbReference type="NCBI Taxonomy" id="1703341"/>
    <lineage>
        <taxon>Bacteria</taxon>
        <taxon>Pseudomonadati</taxon>
        <taxon>Pseudomonadota</taxon>
        <taxon>Alphaproteobacteria</taxon>
        <taxon>Sphingomonadales</taxon>
        <taxon>Erythrobacteraceae</taxon>
        <taxon>Croceicoccus</taxon>
    </lineage>
</organism>
<dbReference type="SUPFAM" id="SSF50800">
    <property type="entry name" value="PK beta-barrel domain-like"/>
    <property type="match status" value="1"/>
</dbReference>